<dbReference type="Proteomes" id="UP000315647">
    <property type="component" value="Chromosome"/>
</dbReference>
<dbReference type="EMBL" id="CP037421">
    <property type="protein sequence ID" value="QDT26029.1"/>
    <property type="molecule type" value="Genomic_DNA"/>
</dbReference>
<sequence>MGNGNALPEEPGSALYRQSITKYSKTSQGYESVFFKTASKSLCRELLFSIQAVEVFKSPEEHLSVGDNNRGVARIAEADFFVRFELG</sequence>
<evidence type="ECO:0000313" key="1">
    <source>
        <dbReference type="EMBL" id="QDT26029.1"/>
    </source>
</evidence>
<name>A0A517Q344_9PLAN</name>
<evidence type="ECO:0000313" key="2">
    <source>
        <dbReference type="Proteomes" id="UP000315647"/>
    </source>
</evidence>
<keyword evidence="2" id="KW-1185">Reference proteome</keyword>
<organism evidence="1 2">
    <name type="scientific">Gimesia panareensis</name>
    <dbReference type="NCBI Taxonomy" id="2527978"/>
    <lineage>
        <taxon>Bacteria</taxon>
        <taxon>Pseudomonadati</taxon>
        <taxon>Planctomycetota</taxon>
        <taxon>Planctomycetia</taxon>
        <taxon>Planctomycetales</taxon>
        <taxon>Planctomycetaceae</taxon>
        <taxon>Gimesia</taxon>
    </lineage>
</organism>
<gene>
    <name evidence="1" type="ORF">Enr10x_13270</name>
</gene>
<accession>A0A517Q344</accession>
<proteinExistence type="predicted"/>
<protein>
    <submittedName>
        <fullName evidence="1">Uncharacterized protein</fullName>
    </submittedName>
</protein>
<dbReference type="AlphaFoldDB" id="A0A517Q344"/>
<reference evidence="1 2" key="1">
    <citation type="submission" date="2019-03" db="EMBL/GenBank/DDBJ databases">
        <title>Deep-cultivation of Planctomycetes and their phenomic and genomic characterization uncovers novel biology.</title>
        <authorList>
            <person name="Wiegand S."/>
            <person name="Jogler M."/>
            <person name="Boedeker C."/>
            <person name="Pinto D."/>
            <person name="Vollmers J."/>
            <person name="Rivas-Marin E."/>
            <person name="Kohn T."/>
            <person name="Peeters S.H."/>
            <person name="Heuer A."/>
            <person name="Rast P."/>
            <person name="Oberbeckmann S."/>
            <person name="Bunk B."/>
            <person name="Jeske O."/>
            <person name="Meyerdierks A."/>
            <person name="Storesund J.E."/>
            <person name="Kallscheuer N."/>
            <person name="Luecker S."/>
            <person name="Lage O.M."/>
            <person name="Pohl T."/>
            <person name="Merkel B.J."/>
            <person name="Hornburger P."/>
            <person name="Mueller R.-W."/>
            <person name="Bruemmer F."/>
            <person name="Labrenz M."/>
            <person name="Spormann A.M."/>
            <person name="Op den Camp H."/>
            <person name="Overmann J."/>
            <person name="Amann R."/>
            <person name="Jetten M.S.M."/>
            <person name="Mascher T."/>
            <person name="Medema M.H."/>
            <person name="Devos D.P."/>
            <person name="Kaster A.-K."/>
            <person name="Ovreas L."/>
            <person name="Rohde M."/>
            <person name="Galperin M.Y."/>
            <person name="Jogler C."/>
        </authorList>
    </citation>
    <scope>NUCLEOTIDE SEQUENCE [LARGE SCALE GENOMIC DNA]</scope>
    <source>
        <strain evidence="1 2">Enr10</strain>
    </source>
</reference>